<dbReference type="Proteomes" id="UP000253606">
    <property type="component" value="Chromosome"/>
</dbReference>
<name>A0A2Z5G3P9_9BACT</name>
<accession>A0A2Z5G3P9</accession>
<protein>
    <submittedName>
        <fullName evidence="1">Uncharacterized protein</fullName>
    </submittedName>
</protein>
<dbReference type="KEGG" id="abas:ACPOL_3867"/>
<sequence>MSAPCARRGTAQSPNLIEALLHATRLPIRQPSSNLSFAK</sequence>
<proteinExistence type="predicted"/>
<dbReference type="AlphaFoldDB" id="A0A2Z5G3P9"/>
<reference evidence="1 2" key="1">
    <citation type="journal article" date="2018" name="Front. Microbiol.">
        <title>Hydrolytic Capabilities as a Key to Environmental Success: Chitinolytic and Cellulolytic Acidobacteria From Acidic Sub-arctic Soils and Boreal Peatlands.</title>
        <authorList>
            <person name="Belova S.E."/>
            <person name="Ravin N.V."/>
            <person name="Pankratov T.A."/>
            <person name="Rakitin A.L."/>
            <person name="Ivanova A.A."/>
            <person name="Beletsky A.V."/>
            <person name="Mardanov A.V."/>
            <person name="Sinninghe Damste J.S."/>
            <person name="Dedysh S.N."/>
        </authorList>
    </citation>
    <scope>NUCLEOTIDE SEQUENCE [LARGE SCALE GENOMIC DNA]</scope>
    <source>
        <strain evidence="1 2">SBC82</strain>
    </source>
</reference>
<evidence type="ECO:0000313" key="2">
    <source>
        <dbReference type="Proteomes" id="UP000253606"/>
    </source>
</evidence>
<keyword evidence="2" id="KW-1185">Reference proteome</keyword>
<organism evidence="1 2">
    <name type="scientific">Acidisarcina polymorpha</name>
    <dbReference type="NCBI Taxonomy" id="2211140"/>
    <lineage>
        <taxon>Bacteria</taxon>
        <taxon>Pseudomonadati</taxon>
        <taxon>Acidobacteriota</taxon>
        <taxon>Terriglobia</taxon>
        <taxon>Terriglobales</taxon>
        <taxon>Acidobacteriaceae</taxon>
        <taxon>Acidisarcina</taxon>
    </lineage>
</organism>
<gene>
    <name evidence="1" type="ORF">ACPOL_3867</name>
</gene>
<dbReference type="EMBL" id="CP030840">
    <property type="protein sequence ID" value="AXC13146.1"/>
    <property type="molecule type" value="Genomic_DNA"/>
</dbReference>
<evidence type="ECO:0000313" key="1">
    <source>
        <dbReference type="EMBL" id="AXC13146.1"/>
    </source>
</evidence>